<dbReference type="InterPro" id="IPR019734">
    <property type="entry name" value="TPR_rpt"/>
</dbReference>
<comment type="caution">
    <text evidence="6">The sequence shown here is derived from an EMBL/GenBank/DDBJ whole genome shotgun (WGS) entry which is preliminary data.</text>
</comment>
<feature type="compositionally biased region" description="Gly residues" evidence="4">
    <location>
        <begin position="47"/>
        <end position="62"/>
    </location>
</feature>
<evidence type="ECO:0000256" key="1">
    <source>
        <dbReference type="ARBA" id="ARBA00022737"/>
    </source>
</evidence>
<keyword evidence="7" id="KW-1185">Reference proteome</keyword>
<keyword evidence="5" id="KW-0732">Signal</keyword>
<feature type="compositionally biased region" description="Polar residues" evidence="4">
    <location>
        <begin position="28"/>
        <end position="39"/>
    </location>
</feature>
<sequence>MRRASLARSFVALVGLGALALATEAQASRPTPTGAQAESEQLVGIPGEPGSGVGRLVEGGGDPNRLQAPLPRRPRNDDEARAIGELEELFERFEAAAIASEDTLRDQLIIEAEKGREELAGQYDREIREHRAQARSLRAKAITRYEDFLGLHPNDAAWTPEIMFRLAELHFESSLERYQRQEDAWQDELAALDKRREAGEQNLPDMRPPPTVDYLRSIELLTTVVGNFPNYALNDAALYRMGVLLYESEEFDASRQAFLALSCSNRYAVPNKDFSNIASTSTFRPGDYERCTPLSDKSAFTAESWLRVGELHYDVDELDPALEAYTQALGEPGSKLFAQALLRIAFTTYLKRDFPGSIARFDQYILYADSLAGTEQFEDDGAYRGDVIKWMAKTYNEDDWDGNGRRDRVSGIKRLEQDYAERKDEPHVPEIYAAYADLLAYETEFEEAVQIYELALARWPLAAAAPEIQAKILAAWKALREDKKITDARDKLATNYLRGTAWYYANENDPDAIERAFKLAEDALVATAVDHQARAQALRSDGDDAGAKLEYEIAARAYAAYLERFPNTQSSYDYRYSYADSLYYSDQYLEAAKQFAIVRDSNLDNRLQADASEGVVSSLEAYAEERAAAGEFALPDMPKDPDAGPYEPLEVAPLALALQDAYDRYAELNPDSEGVAEIIFKSGEISQRHNRFAEARPRFQRVIDRHCEQDVSINASLAIIDGYTLQGQLTEEILADMKTCGTGEAKTEFAGKLRSIGNAVIFQEATILFEAGEFEAAADRYVALVNQAPDDPNADNALNNAAVAYENIGRFESASNTYERIYTTYKPCDSPTLKDGDKCSEFADEALLRAGYNHSRFFEFEDAVAKYLILATKDDYKNSDHRLTALRNAAGLQDSLQNYEQSAKLYYEVANKADSATEKAEALYEAAEVLEKAGNDKKTIAAYKKFLKAHGGQADQAVREVEAHLRLGQLYRKGRDRKAATRELQAALDLFAARGLAAGTPEAALPAEAQFILAEYALEDVVKIKIKSTNSNKIGKEATKLLDALVKVASEYDKVVTYRSLDWVLAAMYRRAYAFESVATAVIEAPVPRQLRKGSEAYYAYKITIQDQMEPLYQKAIGLYEECVKRSKEFRINNVWTSRALERLNVYKADEYPSLRDPALTLELEDRR</sequence>
<dbReference type="Proteomes" id="UP000237968">
    <property type="component" value="Unassembled WGS sequence"/>
</dbReference>
<evidence type="ECO:0000313" key="7">
    <source>
        <dbReference type="Proteomes" id="UP000237968"/>
    </source>
</evidence>
<dbReference type="InterPro" id="IPR011990">
    <property type="entry name" value="TPR-like_helical_dom_sf"/>
</dbReference>
<evidence type="ECO:0008006" key="8">
    <source>
        <dbReference type="Google" id="ProtNLM"/>
    </source>
</evidence>
<dbReference type="PANTHER" id="PTHR45641:SF19">
    <property type="entry name" value="NEPHROCYSTIN-3"/>
    <property type="match status" value="1"/>
</dbReference>
<dbReference type="SMART" id="SM00028">
    <property type="entry name" value="TPR"/>
    <property type="match status" value="6"/>
</dbReference>
<proteinExistence type="predicted"/>
<dbReference type="AlphaFoldDB" id="A0A2S9XF81"/>
<feature type="region of interest" description="Disordered" evidence="4">
    <location>
        <begin position="28"/>
        <end position="77"/>
    </location>
</feature>
<evidence type="ECO:0000256" key="2">
    <source>
        <dbReference type="ARBA" id="ARBA00022803"/>
    </source>
</evidence>
<dbReference type="Gene3D" id="1.25.40.10">
    <property type="entry name" value="Tetratricopeptide repeat domain"/>
    <property type="match status" value="5"/>
</dbReference>
<organism evidence="6 7">
    <name type="scientific">Enhygromyxa salina</name>
    <dbReference type="NCBI Taxonomy" id="215803"/>
    <lineage>
        <taxon>Bacteria</taxon>
        <taxon>Pseudomonadati</taxon>
        <taxon>Myxococcota</taxon>
        <taxon>Polyangia</taxon>
        <taxon>Nannocystales</taxon>
        <taxon>Nannocystaceae</taxon>
        <taxon>Enhygromyxa</taxon>
    </lineage>
</organism>
<evidence type="ECO:0000313" key="6">
    <source>
        <dbReference type="EMBL" id="PRP91331.1"/>
    </source>
</evidence>
<keyword evidence="1" id="KW-0677">Repeat</keyword>
<evidence type="ECO:0000256" key="3">
    <source>
        <dbReference type="PROSITE-ProRule" id="PRU00339"/>
    </source>
</evidence>
<reference evidence="6 7" key="1">
    <citation type="submission" date="2018-03" db="EMBL/GenBank/DDBJ databases">
        <title>Draft Genome Sequences of the Obligatory Marine Myxobacteria Enhygromyxa salina SWB005.</title>
        <authorList>
            <person name="Poehlein A."/>
            <person name="Moghaddam J.A."/>
            <person name="Harms H."/>
            <person name="Alanjari M."/>
            <person name="Koenig G.M."/>
            <person name="Daniel R."/>
            <person name="Schaeberle T.F."/>
        </authorList>
    </citation>
    <scope>NUCLEOTIDE SEQUENCE [LARGE SCALE GENOMIC DNA]</scope>
    <source>
        <strain evidence="6 7">SWB005</strain>
    </source>
</reference>
<dbReference type="PROSITE" id="PS50005">
    <property type="entry name" value="TPR"/>
    <property type="match status" value="1"/>
</dbReference>
<keyword evidence="2 3" id="KW-0802">TPR repeat</keyword>
<feature type="chain" id="PRO_5015673144" description="Tetratricopeptide repeat protein" evidence="5">
    <location>
        <begin position="28"/>
        <end position="1168"/>
    </location>
</feature>
<dbReference type="EMBL" id="PVNK01000244">
    <property type="protein sequence ID" value="PRP91331.1"/>
    <property type="molecule type" value="Genomic_DNA"/>
</dbReference>
<feature type="repeat" description="TPR" evidence="3">
    <location>
        <begin position="302"/>
        <end position="335"/>
    </location>
</feature>
<feature type="signal peptide" evidence="5">
    <location>
        <begin position="1"/>
        <end position="27"/>
    </location>
</feature>
<gene>
    <name evidence="6" type="ORF">ENSA5_55970</name>
</gene>
<name>A0A2S9XF81_9BACT</name>
<evidence type="ECO:0000256" key="5">
    <source>
        <dbReference type="SAM" id="SignalP"/>
    </source>
</evidence>
<dbReference type="PANTHER" id="PTHR45641">
    <property type="entry name" value="TETRATRICOPEPTIDE REPEAT PROTEIN (AFU_ORTHOLOGUE AFUA_6G03870)"/>
    <property type="match status" value="1"/>
</dbReference>
<accession>A0A2S9XF81</accession>
<protein>
    <recommendedName>
        <fullName evidence="8">Tetratricopeptide repeat protein</fullName>
    </recommendedName>
</protein>
<evidence type="ECO:0000256" key="4">
    <source>
        <dbReference type="SAM" id="MobiDB-lite"/>
    </source>
</evidence>
<dbReference type="SUPFAM" id="SSF48452">
    <property type="entry name" value="TPR-like"/>
    <property type="match status" value="3"/>
</dbReference>